<keyword evidence="1" id="KW-1133">Transmembrane helix</keyword>
<reference evidence="2" key="2">
    <citation type="submission" date="2020-10" db="EMBL/GenBank/DDBJ databases">
        <authorList>
            <person name="Cooper E.A."/>
            <person name="Brenton Z.W."/>
            <person name="Flinn B.S."/>
            <person name="Jenkins J."/>
            <person name="Shu S."/>
            <person name="Flowers D."/>
            <person name="Luo F."/>
            <person name="Wang Y."/>
            <person name="Xia P."/>
            <person name="Barry K."/>
            <person name="Daum C."/>
            <person name="Lipzen A."/>
            <person name="Yoshinaga Y."/>
            <person name="Schmutz J."/>
            <person name="Saski C."/>
            <person name="Vermerris W."/>
            <person name="Kresovich S."/>
        </authorList>
    </citation>
    <scope>NUCLEOTIDE SEQUENCE</scope>
</reference>
<comment type="caution">
    <text evidence="2">The sequence shown here is derived from an EMBL/GenBank/DDBJ whole genome shotgun (WGS) entry which is preliminary data.</text>
</comment>
<accession>A0A921RLM1</accession>
<protein>
    <submittedName>
        <fullName evidence="2">Uncharacterized protein</fullName>
    </submittedName>
</protein>
<reference evidence="2" key="1">
    <citation type="journal article" date="2019" name="BMC Genomics">
        <title>A new reference genome for Sorghum bicolor reveals high levels of sequence similarity between sweet and grain genotypes: implications for the genetics of sugar metabolism.</title>
        <authorList>
            <person name="Cooper E.A."/>
            <person name="Brenton Z.W."/>
            <person name="Flinn B.S."/>
            <person name="Jenkins J."/>
            <person name="Shu S."/>
            <person name="Flowers D."/>
            <person name="Luo F."/>
            <person name="Wang Y."/>
            <person name="Xia P."/>
            <person name="Barry K."/>
            <person name="Daum C."/>
            <person name="Lipzen A."/>
            <person name="Yoshinaga Y."/>
            <person name="Schmutz J."/>
            <person name="Saski C."/>
            <person name="Vermerris W."/>
            <person name="Kresovich S."/>
        </authorList>
    </citation>
    <scope>NUCLEOTIDE SEQUENCE</scope>
</reference>
<proteinExistence type="predicted"/>
<dbReference type="EMBL" id="CM027681">
    <property type="protein sequence ID" value="KAG0541320.1"/>
    <property type="molecule type" value="Genomic_DNA"/>
</dbReference>
<feature type="transmembrane region" description="Helical" evidence="1">
    <location>
        <begin position="15"/>
        <end position="34"/>
    </location>
</feature>
<dbReference type="AlphaFoldDB" id="A0A921RLM1"/>
<evidence type="ECO:0000256" key="1">
    <source>
        <dbReference type="SAM" id="Phobius"/>
    </source>
</evidence>
<sequence length="53" mass="6343">MESQSRPRRGQSSALQLYFCHHLVLFFFCIKLYIFRTNNILSHDLLAKRTRSV</sequence>
<keyword evidence="1" id="KW-0472">Membrane</keyword>
<keyword evidence="1" id="KW-0812">Transmembrane</keyword>
<evidence type="ECO:0000313" key="2">
    <source>
        <dbReference type="EMBL" id="KAG0541320.1"/>
    </source>
</evidence>
<organism evidence="2 3">
    <name type="scientific">Sorghum bicolor</name>
    <name type="common">Sorghum</name>
    <name type="synonym">Sorghum vulgare</name>
    <dbReference type="NCBI Taxonomy" id="4558"/>
    <lineage>
        <taxon>Eukaryota</taxon>
        <taxon>Viridiplantae</taxon>
        <taxon>Streptophyta</taxon>
        <taxon>Embryophyta</taxon>
        <taxon>Tracheophyta</taxon>
        <taxon>Spermatophyta</taxon>
        <taxon>Magnoliopsida</taxon>
        <taxon>Liliopsida</taxon>
        <taxon>Poales</taxon>
        <taxon>Poaceae</taxon>
        <taxon>PACMAD clade</taxon>
        <taxon>Panicoideae</taxon>
        <taxon>Andropogonodae</taxon>
        <taxon>Andropogoneae</taxon>
        <taxon>Sorghinae</taxon>
        <taxon>Sorghum</taxon>
    </lineage>
</organism>
<name>A0A921RLM1_SORBI</name>
<evidence type="ECO:0000313" key="3">
    <source>
        <dbReference type="Proteomes" id="UP000807115"/>
    </source>
</evidence>
<gene>
    <name evidence="2" type="ORF">BDA96_02G006100</name>
</gene>
<dbReference type="Proteomes" id="UP000807115">
    <property type="component" value="Chromosome 2"/>
</dbReference>